<keyword evidence="1" id="KW-0472">Membrane</keyword>
<dbReference type="InterPro" id="IPR005325">
    <property type="entry name" value="DUF308_memb"/>
</dbReference>
<feature type="transmembrane region" description="Helical" evidence="1">
    <location>
        <begin position="145"/>
        <end position="170"/>
    </location>
</feature>
<proteinExistence type="predicted"/>
<keyword evidence="3" id="KW-1185">Reference proteome</keyword>
<organism evidence="2 3">
    <name type="scientific">Caulifigura coniformis</name>
    <dbReference type="NCBI Taxonomy" id="2527983"/>
    <lineage>
        <taxon>Bacteria</taxon>
        <taxon>Pseudomonadati</taxon>
        <taxon>Planctomycetota</taxon>
        <taxon>Planctomycetia</taxon>
        <taxon>Planctomycetales</taxon>
        <taxon>Planctomycetaceae</taxon>
        <taxon>Caulifigura</taxon>
    </lineage>
</organism>
<evidence type="ECO:0000313" key="3">
    <source>
        <dbReference type="Proteomes" id="UP000315700"/>
    </source>
</evidence>
<dbReference type="PANTHER" id="PTHR34989:SF1">
    <property type="entry name" value="PROTEIN HDED"/>
    <property type="match status" value="1"/>
</dbReference>
<reference evidence="2 3" key="1">
    <citation type="submission" date="2019-02" db="EMBL/GenBank/DDBJ databases">
        <title>Deep-cultivation of Planctomycetes and their phenomic and genomic characterization uncovers novel biology.</title>
        <authorList>
            <person name="Wiegand S."/>
            <person name="Jogler M."/>
            <person name="Boedeker C."/>
            <person name="Pinto D."/>
            <person name="Vollmers J."/>
            <person name="Rivas-Marin E."/>
            <person name="Kohn T."/>
            <person name="Peeters S.H."/>
            <person name="Heuer A."/>
            <person name="Rast P."/>
            <person name="Oberbeckmann S."/>
            <person name="Bunk B."/>
            <person name="Jeske O."/>
            <person name="Meyerdierks A."/>
            <person name="Storesund J.E."/>
            <person name="Kallscheuer N."/>
            <person name="Luecker S."/>
            <person name="Lage O.M."/>
            <person name="Pohl T."/>
            <person name="Merkel B.J."/>
            <person name="Hornburger P."/>
            <person name="Mueller R.-W."/>
            <person name="Bruemmer F."/>
            <person name="Labrenz M."/>
            <person name="Spormann A.M."/>
            <person name="Op den Camp H."/>
            <person name="Overmann J."/>
            <person name="Amann R."/>
            <person name="Jetten M.S.M."/>
            <person name="Mascher T."/>
            <person name="Medema M.H."/>
            <person name="Devos D.P."/>
            <person name="Kaster A.-K."/>
            <person name="Ovreas L."/>
            <person name="Rohde M."/>
            <person name="Galperin M.Y."/>
            <person name="Jogler C."/>
        </authorList>
    </citation>
    <scope>NUCLEOTIDE SEQUENCE [LARGE SCALE GENOMIC DNA]</scope>
    <source>
        <strain evidence="2 3">Pan44</strain>
    </source>
</reference>
<dbReference type="OrthoDB" id="9815400at2"/>
<feature type="transmembrane region" description="Helical" evidence="1">
    <location>
        <begin position="118"/>
        <end position="139"/>
    </location>
</feature>
<protein>
    <submittedName>
        <fullName evidence="2">Acid-resistance membrane protein</fullName>
    </submittedName>
</protein>
<keyword evidence="1" id="KW-0812">Transmembrane</keyword>
<dbReference type="KEGG" id="ccos:Pan44_10960"/>
<dbReference type="Pfam" id="PF03729">
    <property type="entry name" value="DUF308"/>
    <property type="match status" value="1"/>
</dbReference>
<dbReference type="GO" id="GO:0005886">
    <property type="term" value="C:plasma membrane"/>
    <property type="evidence" value="ECO:0007669"/>
    <property type="project" value="TreeGrafter"/>
</dbReference>
<name>A0A517SAB9_9PLAN</name>
<feature type="transmembrane region" description="Helical" evidence="1">
    <location>
        <begin position="93"/>
        <end position="111"/>
    </location>
</feature>
<evidence type="ECO:0000256" key="1">
    <source>
        <dbReference type="SAM" id="Phobius"/>
    </source>
</evidence>
<sequence>MNDSRTPGTTRLMLSGIVLMIAGGFSMVSPAVAGKAVVIVIGAILSVAGGAQIFQGVRSEGWTHKTAPLVLGTLILLAGLAVLAHPILGLETLTLMLALFLGVEGLWKIIMSFSYRPAAGWIAMLISGLIAMALGWMIWSQWPLSGLWAVGVFVGVDLLTTGCALVVLAVTLKHVHRVIQEAASV</sequence>
<dbReference type="RefSeq" id="WP_145027991.1">
    <property type="nucleotide sequence ID" value="NZ_CP036271.1"/>
</dbReference>
<dbReference type="Proteomes" id="UP000315700">
    <property type="component" value="Chromosome"/>
</dbReference>
<dbReference type="InParanoid" id="A0A517SAB9"/>
<evidence type="ECO:0000313" key="2">
    <source>
        <dbReference type="EMBL" id="QDT53081.1"/>
    </source>
</evidence>
<dbReference type="InterPro" id="IPR052712">
    <property type="entry name" value="Acid_resist_chaperone_HdeD"/>
</dbReference>
<keyword evidence="1" id="KW-1133">Transmembrane helix</keyword>
<dbReference type="AlphaFoldDB" id="A0A517SAB9"/>
<dbReference type="EMBL" id="CP036271">
    <property type="protein sequence ID" value="QDT53081.1"/>
    <property type="molecule type" value="Genomic_DNA"/>
</dbReference>
<feature type="transmembrane region" description="Helical" evidence="1">
    <location>
        <begin position="12"/>
        <end position="30"/>
    </location>
</feature>
<dbReference type="PANTHER" id="PTHR34989">
    <property type="entry name" value="PROTEIN HDED"/>
    <property type="match status" value="1"/>
</dbReference>
<feature type="transmembrane region" description="Helical" evidence="1">
    <location>
        <begin position="66"/>
        <end position="87"/>
    </location>
</feature>
<feature type="transmembrane region" description="Helical" evidence="1">
    <location>
        <begin position="36"/>
        <end position="54"/>
    </location>
</feature>
<dbReference type="FunCoup" id="A0A517SAB9">
    <property type="interactions" value="30"/>
</dbReference>
<accession>A0A517SAB9</accession>
<gene>
    <name evidence="2" type="ORF">Pan44_10960</name>
</gene>